<evidence type="ECO:0000313" key="5">
    <source>
        <dbReference type="Proteomes" id="UP000054549"/>
    </source>
</evidence>
<proteinExistence type="predicted"/>
<feature type="region of interest" description="Disordered" evidence="3">
    <location>
        <begin position="683"/>
        <end position="712"/>
    </location>
</feature>
<evidence type="ECO:0000256" key="1">
    <source>
        <dbReference type="ARBA" id="ARBA00004123"/>
    </source>
</evidence>
<dbReference type="AlphaFoldDB" id="A0A0C2X2K8"/>
<evidence type="ECO:0000313" key="4">
    <source>
        <dbReference type="EMBL" id="KIL68367.1"/>
    </source>
</evidence>
<dbReference type="HOGENOM" id="CLU_316409_0_0_1"/>
<dbReference type="CDD" id="cd12148">
    <property type="entry name" value="fungal_TF_MHR"/>
    <property type="match status" value="1"/>
</dbReference>
<feature type="compositionally biased region" description="Basic and acidic residues" evidence="3">
    <location>
        <begin position="838"/>
        <end position="850"/>
    </location>
</feature>
<feature type="compositionally biased region" description="Polar residues" evidence="3">
    <location>
        <begin position="702"/>
        <end position="712"/>
    </location>
</feature>
<feature type="region of interest" description="Disordered" evidence="3">
    <location>
        <begin position="346"/>
        <end position="367"/>
    </location>
</feature>
<feature type="compositionally biased region" description="Polar residues" evidence="3">
    <location>
        <begin position="1"/>
        <end position="35"/>
    </location>
</feature>
<feature type="compositionally biased region" description="Basic and acidic residues" evidence="3">
    <location>
        <begin position="306"/>
        <end position="323"/>
    </location>
</feature>
<dbReference type="InterPro" id="IPR050613">
    <property type="entry name" value="Sec_Metabolite_Reg"/>
</dbReference>
<feature type="region of interest" description="Disordered" evidence="3">
    <location>
        <begin position="1"/>
        <end position="51"/>
    </location>
</feature>
<dbReference type="EMBL" id="KN818228">
    <property type="protein sequence ID" value="KIL68367.1"/>
    <property type="molecule type" value="Genomic_DNA"/>
</dbReference>
<dbReference type="STRING" id="946122.A0A0C2X2K8"/>
<feature type="region of interest" description="Disordered" evidence="3">
    <location>
        <begin position="283"/>
        <end position="323"/>
    </location>
</feature>
<accession>A0A0C2X2K8</accession>
<feature type="compositionally biased region" description="Polar residues" evidence="3">
    <location>
        <begin position="683"/>
        <end position="695"/>
    </location>
</feature>
<name>A0A0C2X2K8_AMAMK</name>
<keyword evidence="5" id="KW-1185">Reference proteome</keyword>
<dbReference type="OrthoDB" id="2269373at2759"/>
<evidence type="ECO:0000256" key="3">
    <source>
        <dbReference type="SAM" id="MobiDB-lite"/>
    </source>
</evidence>
<dbReference type="Proteomes" id="UP000054549">
    <property type="component" value="Unassembled WGS sequence"/>
</dbReference>
<keyword evidence="2" id="KW-0539">Nucleus</keyword>
<organism evidence="4 5">
    <name type="scientific">Amanita muscaria (strain Koide BX008)</name>
    <dbReference type="NCBI Taxonomy" id="946122"/>
    <lineage>
        <taxon>Eukaryota</taxon>
        <taxon>Fungi</taxon>
        <taxon>Dikarya</taxon>
        <taxon>Basidiomycota</taxon>
        <taxon>Agaricomycotina</taxon>
        <taxon>Agaricomycetes</taxon>
        <taxon>Agaricomycetidae</taxon>
        <taxon>Agaricales</taxon>
        <taxon>Pluteineae</taxon>
        <taxon>Amanitaceae</taxon>
        <taxon>Amanita</taxon>
    </lineage>
</organism>
<feature type="region of interest" description="Disordered" evidence="3">
    <location>
        <begin position="634"/>
        <end position="654"/>
    </location>
</feature>
<gene>
    <name evidence="4" type="ORF">M378DRAFT_876334</name>
</gene>
<sequence>MFQSSYPYSQIQPNTVASPHSPNSRITTQTPTGLSHQHHHHNSAPFSSANGSISLSSKDLSSIWLDELDDIDSPPFDVKISHPLKTNADFVKLEMSSYTHFDNASQLLPQATHVHIDLPPISVYYATPERISETQSTSEIQTLTPCVPPQSDAFNGTTPASKPSITPSLVALLPSLVRTRQLLRKAAGVLRERPVPLPASLLSSLSDGINGAGADISGRNNIKGKKGKDKTYFPSLTTHWDALEFRVMHLITNRGLGRGTSTKATDRKERAKMSARARAIFFGGGSSSAAPNAEPPLTPQSRTQNTKRDSESEFDATERTTKERSESLPFFAAVCLLLALGTTASQTTGSESHVDAPGQSFTGSETESPDFFYTLAQQSLDVWENNLANSSVPNAEDKEAVKAEEDEKLDYLVASLLTVGYQLYEPFARRKGKDSEGRRVNALNKAFSSVGKMVNMARAMGLGKDRKSPVRCKDEKETSNGKDAKKKVRAEERRKRRDDLRRLIWWDIGFYELFISDALGHSSLLSSSPCMVQFPRCAELSPSNDGIESGQEDAQQESSSYQDEECLVYGIVGKYHGARCRLTKIAQTIKQKLAHPDCCCGYTLDQAVQLEGEVNRFVEGLPPPLRFLFKEEGKEVTTTRSQDMQPTTDEAQQSMQRSQLAIMTQRLIMMVYLPFLRQHSESRSSNFPSPATATLSDHGIDSTGQQSDDSAWNPALQSTVNAAQCIIQASKALLQWPISDRPPDQLLVPSLLDLYPLEKILLDAVIICTHAATFHGTLFSFHQAIEYASSALEMLLGMDLDPNHKTLLERVKKRFNITIQNRDPPSLYGVKRKHDSIGVEGRGRGAEASKSHTYSSHPSTEVQLTGDRPSQRATQNDIPADLTKSMDSLFYSKTGLIPRQHQSRIQVGRAQQRLPDKKGGCK</sequence>
<reference evidence="4 5" key="1">
    <citation type="submission" date="2014-04" db="EMBL/GenBank/DDBJ databases">
        <title>Evolutionary Origins and Diversification of the Mycorrhizal Mutualists.</title>
        <authorList>
            <consortium name="DOE Joint Genome Institute"/>
            <consortium name="Mycorrhizal Genomics Consortium"/>
            <person name="Kohler A."/>
            <person name="Kuo A."/>
            <person name="Nagy L.G."/>
            <person name="Floudas D."/>
            <person name="Copeland A."/>
            <person name="Barry K.W."/>
            <person name="Cichocki N."/>
            <person name="Veneault-Fourrey C."/>
            <person name="LaButti K."/>
            <person name="Lindquist E.A."/>
            <person name="Lipzen A."/>
            <person name="Lundell T."/>
            <person name="Morin E."/>
            <person name="Murat C."/>
            <person name="Riley R."/>
            <person name="Ohm R."/>
            <person name="Sun H."/>
            <person name="Tunlid A."/>
            <person name="Henrissat B."/>
            <person name="Grigoriev I.V."/>
            <person name="Hibbett D.S."/>
            <person name="Martin F."/>
        </authorList>
    </citation>
    <scope>NUCLEOTIDE SEQUENCE [LARGE SCALE GENOMIC DNA]</scope>
    <source>
        <strain evidence="4 5">Koide BX008</strain>
    </source>
</reference>
<feature type="region of interest" description="Disordered" evidence="3">
    <location>
        <begin position="463"/>
        <end position="492"/>
    </location>
</feature>
<dbReference type="PANTHER" id="PTHR31001">
    <property type="entry name" value="UNCHARACTERIZED TRANSCRIPTIONAL REGULATORY PROTEIN"/>
    <property type="match status" value="1"/>
</dbReference>
<comment type="subcellular location">
    <subcellularLocation>
        <location evidence="1">Nucleus</location>
    </subcellularLocation>
</comment>
<protein>
    <submittedName>
        <fullName evidence="4">Uncharacterized protein</fullName>
    </submittedName>
</protein>
<dbReference type="InParanoid" id="A0A0C2X2K8"/>
<feature type="compositionally biased region" description="Polar residues" evidence="3">
    <location>
        <begin position="851"/>
        <end position="863"/>
    </location>
</feature>
<feature type="region of interest" description="Disordered" evidence="3">
    <location>
        <begin position="895"/>
        <end position="922"/>
    </location>
</feature>
<evidence type="ECO:0000256" key="2">
    <source>
        <dbReference type="ARBA" id="ARBA00023242"/>
    </source>
</evidence>
<dbReference type="GO" id="GO:0005634">
    <property type="term" value="C:nucleus"/>
    <property type="evidence" value="ECO:0007669"/>
    <property type="project" value="UniProtKB-SubCell"/>
</dbReference>
<feature type="region of interest" description="Disordered" evidence="3">
    <location>
        <begin position="838"/>
        <end position="881"/>
    </location>
</feature>
<feature type="compositionally biased region" description="Polar residues" evidence="3">
    <location>
        <begin position="638"/>
        <end position="654"/>
    </location>
</feature>